<dbReference type="CDD" id="cd12797">
    <property type="entry name" value="M23_peptidase"/>
    <property type="match status" value="1"/>
</dbReference>
<evidence type="ECO:0000259" key="1">
    <source>
        <dbReference type="Pfam" id="PF01551"/>
    </source>
</evidence>
<keyword evidence="3" id="KW-1185">Reference proteome</keyword>
<dbReference type="Proteomes" id="UP001324634">
    <property type="component" value="Chromosome"/>
</dbReference>
<dbReference type="InterPro" id="IPR016047">
    <property type="entry name" value="M23ase_b-sheet_dom"/>
</dbReference>
<accession>A0AAX4HL00</accession>
<name>A0AAX4HL00_9BACT</name>
<dbReference type="Gene3D" id="2.70.70.10">
    <property type="entry name" value="Glucose Permease (Domain IIA)"/>
    <property type="match status" value="1"/>
</dbReference>
<protein>
    <submittedName>
        <fullName evidence="2">M23 family metallopeptidase</fullName>
        <ecNumber evidence="2">3.4.-.-</ecNumber>
    </submittedName>
</protein>
<dbReference type="GO" id="GO:0016787">
    <property type="term" value="F:hydrolase activity"/>
    <property type="evidence" value="ECO:0007669"/>
    <property type="project" value="UniProtKB-KW"/>
</dbReference>
<dbReference type="InterPro" id="IPR011055">
    <property type="entry name" value="Dup_hybrid_motif"/>
</dbReference>
<reference evidence="2 3" key="1">
    <citation type="submission" date="2023-11" db="EMBL/GenBank/DDBJ databases">
        <title>Peredibacter starrii A3.12.</title>
        <authorList>
            <person name="Mitchell R.J."/>
        </authorList>
    </citation>
    <scope>NUCLEOTIDE SEQUENCE [LARGE SCALE GENOMIC DNA]</scope>
    <source>
        <strain evidence="2 3">A3.12</strain>
    </source>
</reference>
<proteinExistence type="predicted"/>
<dbReference type="SUPFAM" id="SSF51261">
    <property type="entry name" value="Duplicated hybrid motif"/>
    <property type="match status" value="1"/>
</dbReference>
<dbReference type="RefSeq" id="WP_321391344.1">
    <property type="nucleotide sequence ID" value="NZ_CP139487.1"/>
</dbReference>
<evidence type="ECO:0000313" key="2">
    <source>
        <dbReference type="EMBL" id="WPU63845.1"/>
    </source>
</evidence>
<dbReference type="EMBL" id="CP139487">
    <property type="protein sequence ID" value="WPU63845.1"/>
    <property type="molecule type" value="Genomic_DNA"/>
</dbReference>
<organism evidence="2 3">
    <name type="scientific">Peredibacter starrii</name>
    <dbReference type="NCBI Taxonomy" id="28202"/>
    <lineage>
        <taxon>Bacteria</taxon>
        <taxon>Pseudomonadati</taxon>
        <taxon>Bdellovibrionota</taxon>
        <taxon>Bacteriovoracia</taxon>
        <taxon>Bacteriovoracales</taxon>
        <taxon>Bacteriovoracaceae</taxon>
        <taxon>Peredibacter</taxon>
    </lineage>
</organism>
<feature type="domain" description="M23ase beta-sheet core" evidence="1">
    <location>
        <begin position="65"/>
        <end position="174"/>
    </location>
</feature>
<dbReference type="AlphaFoldDB" id="A0AAX4HL00"/>
<dbReference type="EC" id="3.4.-.-" evidence="2"/>
<keyword evidence="2" id="KW-0378">Hydrolase</keyword>
<dbReference type="KEGG" id="psti:SOO65_14210"/>
<dbReference type="Pfam" id="PF01551">
    <property type="entry name" value="Peptidase_M23"/>
    <property type="match status" value="1"/>
</dbReference>
<gene>
    <name evidence="2" type="ORF">SOO65_14210</name>
</gene>
<sequence>MRFFLVLLLGLSTAWAHEKELKTKADLLATGVFTEQRHHAWPFPLLSIGHNMQSYQFYGGAPYWHDGLDIRSEVDQPIHAAVGGKVVNIENYQRGNPLYWEIAILDDEGFVWKYHHVDQSTIPQTIKDAYRNKGRIASGTFIGNVVRWNITSFGEKYHHLHLLVVAKDGQYINPFLMMEPLADTKAPVINRIGLAKNHRPIEGAEVSGPHALFMEASDLTLHDKFILPPYKISYSLDKADAVTVWEFINLPSGKNDSDYITDFYMDGTCGNYTCRKFYFNLNFTKANPRGTMKLAPGKHEVEVMVEDIVGNKSVKSFQWNVL</sequence>
<evidence type="ECO:0000313" key="3">
    <source>
        <dbReference type="Proteomes" id="UP001324634"/>
    </source>
</evidence>